<dbReference type="EMBL" id="CAXAMM010011370">
    <property type="protein sequence ID" value="CAK9025963.1"/>
    <property type="molecule type" value="Genomic_DNA"/>
</dbReference>
<dbReference type="SUPFAM" id="SSF52129">
    <property type="entry name" value="Caspase-like"/>
    <property type="match status" value="1"/>
</dbReference>
<reference evidence="4 5" key="1">
    <citation type="submission" date="2024-02" db="EMBL/GenBank/DDBJ databases">
        <authorList>
            <person name="Chen Y."/>
            <person name="Shah S."/>
            <person name="Dougan E. K."/>
            <person name="Thang M."/>
            <person name="Chan C."/>
        </authorList>
    </citation>
    <scope>NUCLEOTIDE SEQUENCE [LARGE SCALE GENOMIC DNA]</scope>
</reference>
<evidence type="ECO:0000313" key="4">
    <source>
        <dbReference type="EMBL" id="CAK9025963.1"/>
    </source>
</evidence>
<dbReference type="Gene3D" id="3.40.50.1460">
    <property type="match status" value="1"/>
</dbReference>
<keyword evidence="5" id="KW-1185">Reference proteome</keyword>
<dbReference type="InterPro" id="IPR011600">
    <property type="entry name" value="Pept_C14_caspase"/>
</dbReference>
<protein>
    <recommendedName>
        <fullName evidence="3">Peptidase C14 caspase domain-containing protein</fullName>
    </recommendedName>
</protein>
<dbReference type="PANTHER" id="PTHR22576:SF37">
    <property type="entry name" value="MUCOSA-ASSOCIATED LYMPHOID TISSUE LYMPHOMA TRANSLOCATION PROTEIN 1"/>
    <property type="match status" value="1"/>
</dbReference>
<dbReference type="SUPFAM" id="SSF52540">
    <property type="entry name" value="P-loop containing nucleoside triphosphate hydrolases"/>
    <property type="match status" value="1"/>
</dbReference>
<dbReference type="InterPro" id="IPR029030">
    <property type="entry name" value="Caspase-like_dom_sf"/>
</dbReference>
<organism evidence="4 5">
    <name type="scientific">Durusdinium trenchii</name>
    <dbReference type="NCBI Taxonomy" id="1381693"/>
    <lineage>
        <taxon>Eukaryota</taxon>
        <taxon>Sar</taxon>
        <taxon>Alveolata</taxon>
        <taxon>Dinophyceae</taxon>
        <taxon>Suessiales</taxon>
        <taxon>Symbiodiniaceae</taxon>
        <taxon>Durusdinium</taxon>
    </lineage>
</organism>
<dbReference type="InterPro" id="IPR027417">
    <property type="entry name" value="P-loop_NTPase"/>
</dbReference>
<dbReference type="InterPro" id="IPR052039">
    <property type="entry name" value="Caspase-related_regulators"/>
</dbReference>
<feature type="chain" id="PRO_5045709710" description="Peptidase C14 caspase domain-containing protein" evidence="2">
    <location>
        <begin position="21"/>
        <end position="1132"/>
    </location>
</feature>
<sequence>MARSLLGLLLLFWFLPATWLTPQTPQTPLAQTRLAQTRRAATARLPRRAEPSAAKKKTREEEKELREEISIALLIGNQTYEDEESFGKIKYCYNDVNVVETTLKTTCGFQHVIKYYDAKKSDFDTLRTQLAQCIQSADREFVLVYYAGHAVTIAGQGYFIPVDAKGGEVRTYLNIYKFLQPLHDLISERSLHCSRLAAKEMSAYPAPGALGCLILDGCRTREQVADPNELNQDEFVQKLSAGGKLYPADSQLCMLFDMLLACDEGAEAAEDLETEHGFLTEAFLHCIQTPGKTLPELFDLIRARCTERRRGKQRPWLHSSSNSASLMVLHQMTHTKPAPVCPRLPAIEHMSCPESAAVFLKTIVDNFQATINRESLKEDGINASIEQVRAVLMHLLRLQDKLKEQTLMNDVIHSLRGLQDLLPKHRALATLVTEARSRVWLEAARSRFEQTALRSDVEQWIQANAELLNHISVTVAFVGPTSAGKSTLVNSYFGQIVCPMGAAPTSLLPIVFTANGAHANGFQVIPRGTGLTERLALQGQKENLTAHEALGMIAECSSFLRQLILDGQLRLKTEPGFKSWHMEVLVPGPAKCFSIVDCPGGSEGEEIGKAVNSLLQHQAQEACLSVLVVKSDGLAPLSHHVQTCAFFGGSIPGKDVFLVATHVDKQNTRDDTEKWLKTNFTCLGTALKRMFFLDCKIALAYQICDARDWQVLPEHSSEEFKQGSEEIELCVGAVSPSVDVSVPVEYEPERKEVWNKLQRAHRRSCLHNTVFKDELEGHVVKTWPDLFVNKIRNLLLDDLAEPLARLQGDVNDCNVLHQEALHNREAMREWLDKNQWVARTQQACHAAEKAAIERIELFCNVLDEGPGDWFDRKKLRDFWARLADVTDNEHIANSCKNCNWVRSSRSEKKSLKFDTVTDAMPFLTSFSNWASNIAENQLSFQMDEVIQEARARLHVEGLPFLKYEDMSRSSSTPIPEDAIQKTRPAERAVPAAAASATALGIAGTTGAAGPFLTTGAAGPFLTTLGGVSILMGTAKFGERFVVDALSALRRHFEGHDVMEIQGKILRKVAEKEIKRVGNDMTNTAIAKLERAKDALRRLVEDRVQSAASELERAQSVVKCAKDAKELLVNYQV</sequence>
<feature type="signal peptide" evidence="2">
    <location>
        <begin position="1"/>
        <end position="20"/>
    </location>
</feature>
<dbReference type="Gene3D" id="3.40.50.300">
    <property type="entry name" value="P-loop containing nucleotide triphosphate hydrolases"/>
    <property type="match status" value="1"/>
</dbReference>
<dbReference type="Proteomes" id="UP001642464">
    <property type="component" value="Unassembled WGS sequence"/>
</dbReference>
<keyword evidence="2" id="KW-0732">Signal</keyword>
<dbReference type="Pfam" id="PF00656">
    <property type="entry name" value="Peptidase_C14"/>
    <property type="match status" value="1"/>
</dbReference>
<dbReference type="PANTHER" id="PTHR22576">
    <property type="entry name" value="MUCOSA ASSOCIATED LYMPHOID TISSUE LYMPHOMA TRANSLOCATION PROTEIN 1/PARACASPASE"/>
    <property type="match status" value="1"/>
</dbReference>
<accession>A0ABP0KGK9</accession>
<gene>
    <name evidence="4" type="ORF">SCF082_LOCUS17294</name>
</gene>
<proteinExistence type="predicted"/>
<feature type="region of interest" description="Disordered" evidence="1">
    <location>
        <begin position="40"/>
        <end position="61"/>
    </location>
</feature>
<evidence type="ECO:0000259" key="3">
    <source>
        <dbReference type="Pfam" id="PF00656"/>
    </source>
</evidence>
<feature type="domain" description="Peptidase C14 caspase" evidence="3">
    <location>
        <begin position="71"/>
        <end position="323"/>
    </location>
</feature>
<comment type="caution">
    <text evidence="4">The sequence shown here is derived from an EMBL/GenBank/DDBJ whole genome shotgun (WGS) entry which is preliminary data.</text>
</comment>
<name>A0ABP0KGK9_9DINO</name>
<evidence type="ECO:0000256" key="2">
    <source>
        <dbReference type="SAM" id="SignalP"/>
    </source>
</evidence>
<evidence type="ECO:0000256" key="1">
    <source>
        <dbReference type="SAM" id="MobiDB-lite"/>
    </source>
</evidence>
<evidence type="ECO:0000313" key="5">
    <source>
        <dbReference type="Proteomes" id="UP001642464"/>
    </source>
</evidence>